<dbReference type="SUPFAM" id="SSF111369">
    <property type="entry name" value="HlyD-like secretion proteins"/>
    <property type="match status" value="1"/>
</dbReference>
<sequence>MSMLKRFTPLLILAGGFATAFVIANGKPAPEPKAVAAAAVPSVDILSLQPQTSIITLQSEGTLTAKRDIDLVAEVSGRIVSVMPAFADGASVSAETMLLQIDPADYETEVVRAKARLADAEQALALEKGRARQAKREWRDLGSREANDLFLRKPQLKAMEAAVAAAEADLRKAELNLQRTRIHAPFNGRLYNLQANLGQYVSPGTPVASIFDASVGEIALPLSERQLRLLALPLAADGPVDVEVKAHFGNKTLTRQASLVRSGARLDSDTRQLAAMVEIDQPFSGPDALLAGQFVEVSLPSKALDNVAIIPQAALHPRDTLWLLDEDNRLTIQQVEVLQASGDKVAIQLPDDQPLRLVTSYLANPVPGMALLPRLPQSAQTASQQL</sequence>
<name>A0A7W4W5P2_9GAMM</name>
<evidence type="ECO:0000313" key="4">
    <source>
        <dbReference type="EMBL" id="MBB3047948.1"/>
    </source>
</evidence>
<dbReference type="Proteomes" id="UP000537130">
    <property type="component" value="Unassembled WGS sequence"/>
</dbReference>
<dbReference type="Gene3D" id="2.40.50.100">
    <property type="match status" value="1"/>
</dbReference>
<dbReference type="InterPro" id="IPR058625">
    <property type="entry name" value="MdtA-like_BSH"/>
</dbReference>
<dbReference type="AlphaFoldDB" id="A0A7W4W5P2"/>
<dbReference type="Gene3D" id="2.40.420.20">
    <property type="match status" value="1"/>
</dbReference>
<keyword evidence="2" id="KW-0175">Coiled coil</keyword>
<evidence type="ECO:0000256" key="2">
    <source>
        <dbReference type="SAM" id="Coils"/>
    </source>
</evidence>
<dbReference type="NCBIfam" id="TIGR01730">
    <property type="entry name" value="RND_mfp"/>
    <property type="match status" value="1"/>
</dbReference>
<dbReference type="PANTHER" id="PTHR30469:SF12">
    <property type="entry name" value="MULTIDRUG RESISTANCE PROTEIN MDTA"/>
    <property type="match status" value="1"/>
</dbReference>
<organism evidence="4 5">
    <name type="scientific">Litorivivens lipolytica</name>
    <dbReference type="NCBI Taxonomy" id="1524264"/>
    <lineage>
        <taxon>Bacteria</taxon>
        <taxon>Pseudomonadati</taxon>
        <taxon>Pseudomonadota</taxon>
        <taxon>Gammaproteobacteria</taxon>
        <taxon>Litorivivens</taxon>
    </lineage>
</organism>
<gene>
    <name evidence="4" type="ORF">FHR99_002214</name>
</gene>
<dbReference type="GO" id="GO:0015562">
    <property type="term" value="F:efflux transmembrane transporter activity"/>
    <property type="evidence" value="ECO:0007669"/>
    <property type="project" value="TreeGrafter"/>
</dbReference>
<dbReference type="RefSeq" id="WP_183410697.1">
    <property type="nucleotide sequence ID" value="NZ_JACHWY010000002.1"/>
</dbReference>
<dbReference type="InterPro" id="IPR006143">
    <property type="entry name" value="RND_pump_MFP"/>
</dbReference>
<comment type="caution">
    <text evidence="4">The sequence shown here is derived from an EMBL/GenBank/DDBJ whole genome shotgun (WGS) entry which is preliminary data.</text>
</comment>
<reference evidence="4 5" key="1">
    <citation type="submission" date="2020-08" db="EMBL/GenBank/DDBJ databases">
        <title>Genomic Encyclopedia of Type Strains, Phase III (KMG-III): the genomes of soil and plant-associated and newly described type strains.</title>
        <authorList>
            <person name="Whitman W."/>
        </authorList>
    </citation>
    <scope>NUCLEOTIDE SEQUENCE [LARGE SCALE GENOMIC DNA]</scope>
    <source>
        <strain evidence="4 5">CECT 8654</strain>
    </source>
</reference>
<evidence type="ECO:0000259" key="3">
    <source>
        <dbReference type="Pfam" id="PF25917"/>
    </source>
</evidence>
<dbReference type="GO" id="GO:1990281">
    <property type="term" value="C:efflux pump complex"/>
    <property type="evidence" value="ECO:0007669"/>
    <property type="project" value="TreeGrafter"/>
</dbReference>
<accession>A0A7W4W5P2</accession>
<protein>
    <submittedName>
        <fullName evidence="4">RND family efflux transporter MFP subunit</fullName>
    </submittedName>
</protein>
<dbReference type="EMBL" id="JACHWY010000002">
    <property type="protein sequence ID" value="MBB3047948.1"/>
    <property type="molecule type" value="Genomic_DNA"/>
</dbReference>
<comment type="similarity">
    <text evidence="1">Belongs to the membrane fusion protein (MFP) (TC 8.A.1) family.</text>
</comment>
<dbReference type="Gene3D" id="1.10.287.470">
    <property type="entry name" value="Helix hairpin bin"/>
    <property type="match status" value="1"/>
</dbReference>
<dbReference type="Gene3D" id="2.40.30.170">
    <property type="match status" value="1"/>
</dbReference>
<proteinExistence type="inferred from homology"/>
<evidence type="ECO:0000256" key="1">
    <source>
        <dbReference type="ARBA" id="ARBA00009477"/>
    </source>
</evidence>
<feature type="coiled-coil region" evidence="2">
    <location>
        <begin position="110"/>
        <end position="183"/>
    </location>
</feature>
<evidence type="ECO:0000313" key="5">
    <source>
        <dbReference type="Proteomes" id="UP000537130"/>
    </source>
</evidence>
<feature type="domain" description="Multidrug resistance protein MdtA-like barrel-sandwich hybrid" evidence="3">
    <location>
        <begin position="69"/>
        <end position="209"/>
    </location>
</feature>
<dbReference type="Pfam" id="PF25917">
    <property type="entry name" value="BSH_RND"/>
    <property type="match status" value="1"/>
</dbReference>
<dbReference type="PANTHER" id="PTHR30469">
    <property type="entry name" value="MULTIDRUG RESISTANCE PROTEIN MDTA"/>
    <property type="match status" value="1"/>
</dbReference>
<keyword evidence="5" id="KW-1185">Reference proteome</keyword>